<feature type="compositionally biased region" description="Basic and acidic residues" evidence="1">
    <location>
        <begin position="446"/>
        <end position="458"/>
    </location>
</feature>
<dbReference type="RefSeq" id="XP_009162850.1">
    <property type="nucleotide sequence ID" value="XM_009164586.1"/>
</dbReference>
<reference evidence="2 3" key="1">
    <citation type="submission" date="2013-11" db="EMBL/GenBank/DDBJ databases">
        <title>Opisthorchis viverrini - life in the bile duct.</title>
        <authorList>
            <person name="Young N.D."/>
            <person name="Nagarajan N."/>
            <person name="Lin S.J."/>
            <person name="Korhonen P.K."/>
            <person name="Jex A.R."/>
            <person name="Hall R.S."/>
            <person name="Safavi-Hemami H."/>
            <person name="Kaewkong W."/>
            <person name="Bertrand D."/>
            <person name="Gao S."/>
            <person name="Seet Q."/>
            <person name="Wongkham S."/>
            <person name="Teh B.T."/>
            <person name="Wongkham C."/>
            <person name="Intapan P.M."/>
            <person name="Maleewong W."/>
            <person name="Yang X."/>
            <person name="Hu M."/>
            <person name="Wang Z."/>
            <person name="Hofmann A."/>
            <person name="Sternberg P.W."/>
            <person name="Tan P."/>
            <person name="Wang J."/>
            <person name="Gasser R.B."/>
        </authorList>
    </citation>
    <scope>NUCLEOTIDE SEQUENCE [LARGE SCALE GENOMIC DNA]</scope>
</reference>
<evidence type="ECO:0000313" key="3">
    <source>
        <dbReference type="Proteomes" id="UP000054324"/>
    </source>
</evidence>
<dbReference type="EMBL" id="KL596625">
    <property type="protein sequence ID" value="KER33427.1"/>
    <property type="molecule type" value="Genomic_DNA"/>
</dbReference>
<accession>A0A075A555</accession>
<dbReference type="KEGG" id="ovi:T265_00737"/>
<dbReference type="AlphaFoldDB" id="A0A075A555"/>
<dbReference type="GeneID" id="20314925"/>
<organism evidence="2 3">
    <name type="scientific">Opisthorchis viverrini</name>
    <name type="common">Southeast Asian liver fluke</name>
    <dbReference type="NCBI Taxonomy" id="6198"/>
    <lineage>
        <taxon>Eukaryota</taxon>
        <taxon>Metazoa</taxon>
        <taxon>Spiralia</taxon>
        <taxon>Lophotrochozoa</taxon>
        <taxon>Platyhelminthes</taxon>
        <taxon>Trematoda</taxon>
        <taxon>Digenea</taxon>
        <taxon>Opisthorchiida</taxon>
        <taxon>Opisthorchiata</taxon>
        <taxon>Opisthorchiidae</taxon>
        <taxon>Opisthorchis</taxon>
    </lineage>
</organism>
<feature type="compositionally biased region" description="Polar residues" evidence="1">
    <location>
        <begin position="379"/>
        <end position="399"/>
    </location>
</feature>
<evidence type="ECO:0000313" key="2">
    <source>
        <dbReference type="EMBL" id="KER33427.1"/>
    </source>
</evidence>
<keyword evidence="3" id="KW-1185">Reference proteome</keyword>
<protein>
    <submittedName>
        <fullName evidence="2">Uncharacterized protein</fullName>
    </submittedName>
</protein>
<feature type="region of interest" description="Disordered" evidence="1">
    <location>
        <begin position="379"/>
        <end position="464"/>
    </location>
</feature>
<name>A0A075A555_OPIVI</name>
<evidence type="ECO:0000256" key="1">
    <source>
        <dbReference type="SAM" id="MobiDB-lite"/>
    </source>
</evidence>
<dbReference type="Proteomes" id="UP000054324">
    <property type="component" value="Unassembled WGS sequence"/>
</dbReference>
<feature type="compositionally biased region" description="Basic and acidic residues" evidence="1">
    <location>
        <begin position="402"/>
        <end position="433"/>
    </location>
</feature>
<sequence length="464" mass="52477">MPTKTDRIPHGIALLRSFRITRLLRHLTLMKLLLLPSSVVIFVSVGKEYLAVKMLVSLINLTVTWDSPQCLVLTLHPGTRSEGNAEIWIPRALFYTAAAVAADFEAKFACSPYGEGDPSHMPDQNHRNRSSLKCEKPPVGEQIKNKGRVAVYAAYGASCSVKMESLAVIPQRFGPANRLESLLNPSTHNDIFTKYQELVSYLWNIRVLKGYPYIRQPPNKLSVIVKLNFLAIENRIQCPYVTILQTIKRVLFDPSVCLFPFAKHSFTQTSPHRKFERRTNTAAEERVFRNAANNTITFKNRSAMLDGQMFAPFFGAYTVNPWDPLTDNASYDLGMEAQATFGNFLILSTDHPIRLPAHKESSRKQLQDSSLERRVEIPSATSKVTTVKPSNKANDTPTNRLGHLERKDRRNQVTSDRTKKESDDVHVKLEDNSPNRIRSQLQPSYDSKEKGTVPEAKMKPQIVE</sequence>
<feature type="compositionally biased region" description="Polar residues" evidence="1">
    <location>
        <begin position="434"/>
        <end position="445"/>
    </location>
</feature>
<dbReference type="CTD" id="20314925"/>
<feature type="region of interest" description="Disordered" evidence="1">
    <location>
        <begin position="117"/>
        <end position="137"/>
    </location>
</feature>
<gene>
    <name evidence="2" type="ORF">T265_00737</name>
</gene>
<proteinExistence type="predicted"/>